<feature type="binding site" evidence="9">
    <location>
        <position position="68"/>
    </location>
    <ligand>
        <name>ATP</name>
        <dbReference type="ChEBI" id="CHEBI:30616"/>
    </ligand>
</feature>
<protein>
    <recommendedName>
        <fullName evidence="9">Holliday junction branch migration complex subunit RuvB</fullName>
        <ecNumber evidence="9">3.6.4.-</ecNumber>
    </recommendedName>
</protein>
<evidence type="ECO:0000256" key="8">
    <source>
        <dbReference type="ARBA" id="ARBA00023204"/>
    </source>
</evidence>
<evidence type="ECO:0000256" key="9">
    <source>
        <dbReference type="HAMAP-Rule" id="MF_00016"/>
    </source>
</evidence>
<feature type="domain" description="AAA+ ATPase" evidence="10">
    <location>
        <begin position="52"/>
        <end position="183"/>
    </location>
</feature>
<dbReference type="InterPro" id="IPR041445">
    <property type="entry name" value="AAA_lid_4"/>
</dbReference>
<comment type="catalytic activity">
    <reaction evidence="9">
        <text>ATP + H2O = ADP + phosphate + H(+)</text>
        <dbReference type="Rhea" id="RHEA:13065"/>
        <dbReference type="ChEBI" id="CHEBI:15377"/>
        <dbReference type="ChEBI" id="CHEBI:15378"/>
        <dbReference type="ChEBI" id="CHEBI:30616"/>
        <dbReference type="ChEBI" id="CHEBI:43474"/>
        <dbReference type="ChEBI" id="CHEBI:456216"/>
    </reaction>
</comment>
<dbReference type="Pfam" id="PF05496">
    <property type="entry name" value="RuvB_N"/>
    <property type="match status" value="1"/>
</dbReference>
<keyword evidence="4 9" id="KW-0378">Hydrolase</keyword>
<feature type="binding site" evidence="9">
    <location>
        <position position="63"/>
    </location>
    <ligand>
        <name>ATP</name>
        <dbReference type="ChEBI" id="CHEBI:30616"/>
    </ligand>
</feature>
<comment type="subcellular location">
    <subcellularLocation>
        <location evidence="9">Cytoplasm</location>
    </subcellularLocation>
</comment>
<keyword evidence="7 9" id="KW-0233">DNA recombination</keyword>
<feature type="binding site" evidence="9">
    <location>
        <position position="182"/>
    </location>
    <ligand>
        <name>ATP</name>
        <dbReference type="ChEBI" id="CHEBI:30616"/>
    </ligand>
</feature>
<dbReference type="PANTHER" id="PTHR42848">
    <property type="match status" value="1"/>
</dbReference>
<feature type="binding site" evidence="9">
    <location>
        <position position="22"/>
    </location>
    <ligand>
        <name>ATP</name>
        <dbReference type="ChEBI" id="CHEBI:30616"/>
    </ligand>
</feature>
<comment type="similarity">
    <text evidence="9">Belongs to the RuvB family.</text>
</comment>
<evidence type="ECO:0000256" key="2">
    <source>
        <dbReference type="ARBA" id="ARBA00022741"/>
    </source>
</evidence>
<dbReference type="Pfam" id="PF05491">
    <property type="entry name" value="WHD_RuvB"/>
    <property type="match status" value="1"/>
</dbReference>
<feature type="binding site" evidence="9">
    <location>
        <position position="311"/>
    </location>
    <ligand>
        <name>DNA</name>
        <dbReference type="ChEBI" id="CHEBI:16991"/>
    </ligand>
</feature>
<comment type="caution">
    <text evidence="11">The sequence shown here is derived from an EMBL/GenBank/DDBJ whole genome shotgun (WGS) entry which is preliminary data.</text>
</comment>
<dbReference type="GO" id="GO:0003678">
    <property type="term" value="F:DNA helicase activity"/>
    <property type="evidence" value="ECO:0007669"/>
    <property type="project" value="UniProtKB-EC"/>
</dbReference>
<reference evidence="11 12" key="1">
    <citation type="journal article" date="2011" name="Int. J. Syst. Evol. Microbiol.">
        <title>Allobacillus halotolerans gen. nov., sp. nov. isolated from shrimp paste.</title>
        <authorList>
            <person name="Sheu S.Y."/>
            <person name="Arun A.B."/>
            <person name="Jiang S.R."/>
            <person name="Young C.C."/>
            <person name="Chen W.M."/>
        </authorList>
    </citation>
    <scope>NUCLEOTIDE SEQUENCE [LARGE SCALE GENOMIC DNA]</scope>
    <source>
        <strain evidence="11 12">LMG 24826</strain>
    </source>
</reference>
<evidence type="ECO:0000313" key="12">
    <source>
        <dbReference type="Proteomes" id="UP000812672"/>
    </source>
</evidence>
<keyword evidence="6 9" id="KW-0238">DNA-binding</keyword>
<dbReference type="NCBIfam" id="NF000868">
    <property type="entry name" value="PRK00080.1"/>
    <property type="match status" value="1"/>
</dbReference>
<dbReference type="InterPro" id="IPR008823">
    <property type="entry name" value="RuvB_wg_C"/>
</dbReference>
<comment type="domain">
    <text evidence="9">Has 3 domains, the large (RuvB-L) and small ATPase (RuvB-S) domains and the C-terminal head (RuvB-H) domain. The head domain binds DNA, while the ATPase domains jointly bind ATP, ADP or are empty depending on the state of the subunit in the translocation cycle. During a single DNA translocation step the structure of each domain remains the same, but their relative positions change.</text>
</comment>
<feature type="region of interest" description="Large ATPase domain (RuvB-L)" evidence="9">
    <location>
        <begin position="2"/>
        <end position="182"/>
    </location>
</feature>
<comment type="caution">
    <text evidence="9">Lacks conserved residue(s) required for the propagation of feature annotation.</text>
</comment>
<dbReference type="Proteomes" id="UP000812672">
    <property type="component" value="Unassembled WGS sequence"/>
</dbReference>
<evidence type="ECO:0000256" key="3">
    <source>
        <dbReference type="ARBA" id="ARBA00022763"/>
    </source>
</evidence>
<accession>A0ABS6GNE7</accession>
<sequence>MDDRMISGDLQGEDLQVEQSLRPQILRQYIGQEKTKRNLSIFIEAAKMREEPLDHVLLYGPPGLGKTTLASIIANEMGVQFRTTSGPAIERAGDLAAILSSLETGDVLFIDEIHRLPRAVEEILYPAMEDFFLDIVIGQGDSARSVRLDLPPFTLVGATTRAGLLSAPLRDRFGVLSRLEFYEEKDLSHIIKRTADIFEMEIEEDAAKEIASRSRGTPRIANRLLKRVRDIAQVSEMDTITVDITKEALNMLQVDAAGLDHIDHKYLLGVIDKFQGGPVGLETLAATIGEESQTIEDVYEPFLLQKGYIQRTPRGRIATYEAYRHFNREVND</sequence>
<dbReference type="RefSeq" id="WP_216687089.1">
    <property type="nucleotide sequence ID" value="NZ_CAUPKR010000001.1"/>
</dbReference>
<gene>
    <name evidence="9 11" type="primary">ruvB</name>
    <name evidence="11" type="ORF">KQ486_06390</name>
</gene>
<evidence type="ECO:0000256" key="5">
    <source>
        <dbReference type="ARBA" id="ARBA00022840"/>
    </source>
</evidence>
<dbReference type="InterPro" id="IPR003593">
    <property type="entry name" value="AAA+_ATPase"/>
</dbReference>
<evidence type="ECO:0000256" key="1">
    <source>
        <dbReference type="ARBA" id="ARBA00022490"/>
    </source>
</evidence>
<dbReference type="HAMAP" id="MF_00016">
    <property type="entry name" value="DNA_HJ_migration_RuvB"/>
    <property type="match status" value="1"/>
</dbReference>
<feature type="binding site" evidence="9">
    <location>
        <begin position="129"/>
        <end position="131"/>
    </location>
    <ligand>
        <name>ATP</name>
        <dbReference type="ChEBI" id="CHEBI:30616"/>
    </ligand>
</feature>
<name>A0ABS6GNE7_9BACI</name>
<feature type="region of interest" description="Head domain (RuvB-H)" evidence="9">
    <location>
        <begin position="256"/>
        <end position="332"/>
    </location>
</feature>
<feature type="binding site" evidence="9">
    <location>
        <position position="172"/>
    </location>
    <ligand>
        <name>ATP</name>
        <dbReference type="ChEBI" id="CHEBI:30616"/>
    </ligand>
</feature>
<proteinExistence type="inferred from homology"/>
<dbReference type="PANTHER" id="PTHR42848:SF1">
    <property type="entry name" value="HOLLIDAY JUNCTION BRANCH MIGRATION COMPLEX SUBUNIT RUVB"/>
    <property type="match status" value="1"/>
</dbReference>
<feature type="binding site" evidence="9">
    <location>
        <position position="66"/>
    </location>
    <ligand>
        <name>ATP</name>
        <dbReference type="ChEBI" id="CHEBI:30616"/>
    </ligand>
</feature>
<feature type="binding site" evidence="9">
    <location>
        <position position="67"/>
    </location>
    <ligand>
        <name>Mg(2+)</name>
        <dbReference type="ChEBI" id="CHEBI:18420"/>
    </ligand>
</feature>
<evidence type="ECO:0000259" key="10">
    <source>
        <dbReference type="SMART" id="SM00382"/>
    </source>
</evidence>
<feature type="binding site" evidence="9">
    <location>
        <position position="67"/>
    </location>
    <ligand>
        <name>ATP</name>
        <dbReference type="ChEBI" id="CHEBI:30616"/>
    </ligand>
</feature>
<dbReference type="EMBL" id="JAHLZF010000007">
    <property type="protein sequence ID" value="MBU6080641.1"/>
    <property type="molecule type" value="Genomic_DNA"/>
</dbReference>
<dbReference type="Pfam" id="PF17864">
    <property type="entry name" value="AAA_lid_4"/>
    <property type="match status" value="1"/>
</dbReference>
<dbReference type="CDD" id="cd00009">
    <property type="entry name" value="AAA"/>
    <property type="match status" value="1"/>
</dbReference>
<organism evidence="11 12">
    <name type="scientific">Allobacillus halotolerans</name>
    <dbReference type="NCBI Taxonomy" id="570278"/>
    <lineage>
        <taxon>Bacteria</taxon>
        <taxon>Bacillati</taxon>
        <taxon>Bacillota</taxon>
        <taxon>Bacilli</taxon>
        <taxon>Bacillales</taxon>
        <taxon>Bacillaceae</taxon>
        <taxon>Allobacillus</taxon>
    </lineage>
</organism>
<keyword evidence="8 9" id="KW-0234">DNA repair</keyword>
<keyword evidence="12" id="KW-1185">Reference proteome</keyword>
<dbReference type="SMART" id="SM00382">
    <property type="entry name" value="AAA"/>
    <property type="match status" value="1"/>
</dbReference>
<dbReference type="InterPro" id="IPR004605">
    <property type="entry name" value="DNA_helicase_Holl-junc_RuvB"/>
</dbReference>
<keyword evidence="1 9" id="KW-0963">Cytoplasm</keyword>
<keyword evidence="3 9" id="KW-0227">DNA damage</keyword>
<dbReference type="GO" id="GO:0016787">
    <property type="term" value="F:hydrolase activity"/>
    <property type="evidence" value="ECO:0007669"/>
    <property type="project" value="UniProtKB-KW"/>
</dbReference>
<comment type="function">
    <text evidence="9">The RuvA-RuvB-RuvC complex processes Holliday junction (HJ) DNA during genetic recombination and DNA repair, while the RuvA-RuvB complex plays an important role in the rescue of blocked DNA replication forks via replication fork reversal (RFR). RuvA specifically binds to HJ cruciform DNA, conferring on it an open structure. The RuvB hexamer acts as an ATP-dependent pump, pulling dsDNA into and through the RuvAB complex. RuvB forms 2 homohexamers on either side of HJ DNA bound by 1 or 2 RuvA tetramers; 4 subunits per hexamer contact DNA at a time. Coordinated motions by a converter formed by DNA-disengaged RuvB subunits stimulates ATP hydrolysis and nucleotide exchange. Immobilization of the converter enables RuvB to convert the ATP-contained energy into a lever motion, pulling 2 nucleotides of DNA out of the RuvA tetramer per ATP hydrolyzed, thus driving DNA branch migration. The RuvB motors rotate together with the DNA substrate, which together with the progressing nucleotide cycle form the mechanistic basis for DNA recombination by continuous HJ branch migration. Branch migration allows RuvC to scan DNA until it finds its consensus sequence, where it cleaves and resolves cruciform DNA.</text>
</comment>
<feature type="binding site" evidence="9">
    <location>
        <position position="316"/>
    </location>
    <ligand>
        <name>DNA</name>
        <dbReference type="ChEBI" id="CHEBI:16991"/>
    </ligand>
</feature>
<evidence type="ECO:0000313" key="11">
    <source>
        <dbReference type="EMBL" id="MBU6080641.1"/>
    </source>
</evidence>
<feature type="binding site" evidence="9">
    <location>
        <position position="219"/>
    </location>
    <ligand>
        <name>ATP</name>
        <dbReference type="ChEBI" id="CHEBI:30616"/>
    </ligand>
</feature>
<feature type="binding site" evidence="9">
    <location>
        <position position="21"/>
    </location>
    <ligand>
        <name>ATP</name>
        <dbReference type="ChEBI" id="CHEBI:30616"/>
    </ligand>
</feature>
<keyword evidence="5 9" id="KW-0067">ATP-binding</keyword>
<dbReference type="NCBIfam" id="TIGR00635">
    <property type="entry name" value="ruvB"/>
    <property type="match status" value="1"/>
</dbReference>
<evidence type="ECO:0000256" key="4">
    <source>
        <dbReference type="ARBA" id="ARBA00022801"/>
    </source>
</evidence>
<comment type="subunit">
    <text evidence="9">Homohexamer. Forms an RuvA(8)-RuvB(12)-Holliday junction (HJ) complex. HJ DNA is sandwiched between 2 RuvA tetramers; dsDNA enters through RuvA and exits via RuvB. An RuvB hexamer assembles on each DNA strand where it exits the tetramer. Each RuvB hexamer is contacted by two RuvA subunits (via domain III) on 2 adjacent RuvB subunits; this complex drives branch migration. In the full resolvosome a probable DNA-RuvA(4)-RuvB(12)-RuvC(2) complex forms which resolves the HJ.</text>
</comment>
<evidence type="ECO:0000256" key="6">
    <source>
        <dbReference type="ARBA" id="ARBA00023125"/>
    </source>
</evidence>
<keyword evidence="11" id="KW-0347">Helicase</keyword>
<evidence type="ECO:0000256" key="7">
    <source>
        <dbReference type="ARBA" id="ARBA00023172"/>
    </source>
</evidence>
<keyword evidence="2 9" id="KW-0547">Nucleotide-binding</keyword>
<dbReference type="EC" id="3.6.4.-" evidence="9"/>
<dbReference type="InterPro" id="IPR008824">
    <property type="entry name" value="RuvB-like_N"/>
</dbReference>
<feature type="region of interest" description="Small ATPAse domain (RuvB-S)" evidence="9">
    <location>
        <begin position="183"/>
        <end position="253"/>
    </location>
</feature>